<evidence type="ECO:0000256" key="6">
    <source>
        <dbReference type="ARBA" id="ARBA00023136"/>
    </source>
</evidence>
<protein>
    <submittedName>
        <fullName evidence="8">DoxX</fullName>
    </submittedName>
</protein>
<feature type="transmembrane region" description="Helical" evidence="7">
    <location>
        <begin position="131"/>
        <end position="150"/>
    </location>
</feature>
<evidence type="ECO:0000256" key="2">
    <source>
        <dbReference type="ARBA" id="ARBA00006679"/>
    </source>
</evidence>
<dbReference type="Proteomes" id="UP000215355">
    <property type="component" value="Chromosome 1"/>
</dbReference>
<dbReference type="PANTHER" id="PTHR33452">
    <property type="entry name" value="OXIDOREDUCTASE CATD-RELATED"/>
    <property type="match status" value="1"/>
</dbReference>
<proteinExistence type="inferred from homology"/>
<dbReference type="Pfam" id="PF07681">
    <property type="entry name" value="DoxX"/>
    <property type="match status" value="1"/>
</dbReference>
<gene>
    <name evidence="8" type="ORF">SAMEA4412673_00513</name>
</gene>
<accession>A0AAJ4XA27</accession>
<organism evidence="8 9">
    <name type="scientific">Sphingobacterium mizutaii</name>
    <dbReference type="NCBI Taxonomy" id="1010"/>
    <lineage>
        <taxon>Bacteria</taxon>
        <taxon>Pseudomonadati</taxon>
        <taxon>Bacteroidota</taxon>
        <taxon>Sphingobacteriia</taxon>
        <taxon>Sphingobacteriales</taxon>
        <taxon>Sphingobacteriaceae</taxon>
        <taxon>Sphingobacterium</taxon>
    </lineage>
</organism>
<keyword evidence="4 7" id="KW-0812">Transmembrane</keyword>
<dbReference type="KEGG" id="smiz:4412673_00513"/>
<evidence type="ECO:0000256" key="3">
    <source>
        <dbReference type="ARBA" id="ARBA00022475"/>
    </source>
</evidence>
<name>A0AAJ4XA27_9SPHI</name>
<reference evidence="8 9" key="1">
    <citation type="submission" date="2017-06" db="EMBL/GenBank/DDBJ databases">
        <authorList>
            <consortium name="Pathogen Informatics"/>
        </authorList>
    </citation>
    <scope>NUCLEOTIDE SEQUENCE [LARGE SCALE GENOMIC DNA]</scope>
    <source>
        <strain evidence="8 9">NCTC12149</strain>
    </source>
</reference>
<evidence type="ECO:0000256" key="7">
    <source>
        <dbReference type="SAM" id="Phobius"/>
    </source>
</evidence>
<keyword evidence="6 7" id="KW-0472">Membrane</keyword>
<feature type="transmembrane region" description="Helical" evidence="7">
    <location>
        <begin position="30"/>
        <end position="49"/>
    </location>
</feature>
<evidence type="ECO:0000256" key="4">
    <source>
        <dbReference type="ARBA" id="ARBA00022692"/>
    </source>
</evidence>
<evidence type="ECO:0000313" key="8">
    <source>
        <dbReference type="EMBL" id="SNV41626.1"/>
    </source>
</evidence>
<evidence type="ECO:0000313" key="9">
    <source>
        <dbReference type="Proteomes" id="UP000215355"/>
    </source>
</evidence>
<comment type="subcellular location">
    <subcellularLocation>
        <location evidence="1">Cell membrane</location>
        <topology evidence="1">Multi-pass membrane protein</topology>
    </subcellularLocation>
</comment>
<dbReference type="InterPro" id="IPR032808">
    <property type="entry name" value="DoxX"/>
</dbReference>
<comment type="similarity">
    <text evidence="2">Belongs to the DoxX family.</text>
</comment>
<feature type="transmembrane region" description="Helical" evidence="7">
    <location>
        <begin position="102"/>
        <end position="119"/>
    </location>
</feature>
<dbReference type="InterPro" id="IPR051907">
    <property type="entry name" value="DoxX-like_oxidoreductase"/>
</dbReference>
<keyword evidence="5 7" id="KW-1133">Transmembrane helix</keyword>
<keyword evidence="3" id="KW-1003">Cell membrane</keyword>
<dbReference type="AlphaFoldDB" id="A0AAJ4XA27"/>
<sequence length="153" mass="16620">MLMEAISENMYLRFSYRHLLFNMKNSRTDLGLLIIRIGFGLTMIAFHGLQKLMGGPEKWTAIGKSMGNLGIDFMPTIFGFSAGLAESLGSLLLILGLWTRPAAIVLALTMLVATLNHLAKGDGLSGASHAIEFMIVYIAFAIMGPGKLSIDKK</sequence>
<evidence type="ECO:0000256" key="5">
    <source>
        <dbReference type="ARBA" id="ARBA00022989"/>
    </source>
</evidence>
<feature type="transmembrane region" description="Helical" evidence="7">
    <location>
        <begin position="73"/>
        <end position="95"/>
    </location>
</feature>
<dbReference type="EMBL" id="LT906468">
    <property type="protein sequence ID" value="SNV41626.1"/>
    <property type="molecule type" value="Genomic_DNA"/>
</dbReference>
<dbReference type="PANTHER" id="PTHR33452:SF1">
    <property type="entry name" value="INNER MEMBRANE PROTEIN YPHA-RELATED"/>
    <property type="match status" value="1"/>
</dbReference>
<evidence type="ECO:0000256" key="1">
    <source>
        <dbReference type="ARBA" id="ARBA00004651"/>
    </source>
</evidence>
<dbReference type="GO" id="GO:0005886">
    <property type="term" value="C:plasma membrane"/>
    <property type="evidence" value="ECO:0007669"/>
    <property type="project" value="UniProtKB-SubCell"/>
</dbReference>